<organism evidence="1 2">
    <name type="scientific">Russula earlei</name>
    <dbReference type="NCBI Taxonomy" id="71964"/>
    <lineage>
        <taxon>Eukaryota</taxon>
        <taxon>Fungi</taxon>
        <taxon>Dikarya</taxon>
        <taxon>Basidiomycota</taxon>
        <taxon>Agaricomycotina</taxon>
        <taxon>Agaricomycetes</taxon>
        <taxon>Russulales</taxon>
        <taxon>Russulaceae</taxon>
        <taxon>Russula</taxon>
    </lineage>
</organism>
<proteinExistence type="predicted"/>
<sequence length="336" mass="37824">MDVVKESLNVAGLLTNVYARPDLREKRSSGPVVALFFLHGRRTVRRCRRPACARGVRLGGREAGLFEAETPGIHSGVLRTWRPRGFLSVSETIRVQDDRSRRRRRRRGPRYVQDQRNHGERTVDERGNLGWSLKAERHNERYAVDMYGMIVGAVKDVSFLIEVLPTFLFPNDERTIDEWVLAGFSLGGHATWLALRHEPRIRIGISICGCPEYLALMEQHAKRLGGISLTPPRIPASLRALVRAHEAASEPPAAVFAGKRVLVMAIEDDPLVPWAASRAFVEALDVGRGGRKEVAVEPGERHEITGGMRERMFRFFWEEALVVGGANVRERERSAL</sequence>
<evidence type="ECO:0000313" key="2">
    <source>
        <dbReference type="Proteomes" id="UP001207468"/>
    </source>
</evidence>
<protein>
    <submittedName>
        <fullName evidence="1">Uncharacterized protein</fullName>
    </submittedName>
</protein>
<name>A0ACC0U404_9AGAM</name>
<gene>
    <name evidence="1" type="ORF">F5148DRAFT_234996</name>
</gene>
<evidence type="ECO:0000313" key="1">
    <source>
        <dbReference type="EMBL" id="KAI9462164.1"/>
    </source>
</evidence>
<accession>A0ACC0U404</accession>
<keyword evidence="2" id="KW-1185">Reference proteome</keyword>
<reference evidence="1" key="1">
    <citation type="submission" date="2021-03" db="EMBL/GenBank/DDBJ databases">
        <title>Evolutionary priming and transition to the ectomycorrhizal habit in an iconic lineage of mushroom-forming fungi: is preadaptation a requirement?</title>
        <authorList>
            <consortium name="DOE Joint Genome Institute"/>
            <person name="Looney B.P."/>
            <person name="Miyauchi S."/>
            <person name="Morin E."/>
            <person name="Drula E."/>
            <person name="Courty P.E."/>
            <person name="Chicoki N."/>
            <person name="Fauchery L."/>
            <person name="Kohler A."/>
            <person name="Kuo A."/>
            <person name="LaButti K."/>
            <person name="Pangilinan J."/>
            <person name="Lipzen A."/>
            <person name="Riley R."/>
            <person name="Andreopoulos W."/>
            <person name="He G."/>
            <person name="Johnson J."/>
            <person name="Barry K.W."/>
            <person name="Grigoriev I.V."/>
            <person name="Nagy L."/>
            <person name="Hibbett D."/>
            <person name="Henrissat B."/>
            <person name="Matheny P.B."/>
            <person name="Labbe J."/>
            <person name="Martin A.F."/>
        </authorList>
    </citation>
    <scope>NUCLEOTIDE SEQUENCE</scope>
    <source>
        <strain evidence="1">BPL698</strain>
    </source>
</reference>
<dbReference type="EMBL" id="JAGFNK010000170">
    <property type="protein sequence ID" value="KAI9462164.1"/>
    <property type="molecule type" value="Genomic_DNA"/>
</dbReference>
<dbReference type="Proteomes" id="UP001207468">
    <property type="component" value="Unassembled WGS sequence"/>
</dbReference>
<comment type="caution">
    <text evidence="1">The sequence shown here is derived from an EMBL/GenBank/DDBJ whole genome shotgun (WGS) entry which is preliminary data.</text>
</comment>